<dbReference type="EMBL" id="AZHC01000040">
    <property type="protein sequence ID" value="OAA35678.1"/>
    <property type="molecule type" value="Genomic_DNA"/>
</dbReference>
<gene>
    <name evidence="6" type="ORF">NOR_07869</name>
</gene>
<feature type="compositionally biased region" description="Basic and acidic residues" evidence="4">
    <location>
        <begin position="558"/>
        <end position="574"/>
    </location>
</feature>
<keyword evidence="7" id="KW-1185">Reference proteome</keyword>
<feature type="region of interest" description="Disordered" evidence="4">
    <location>
        <begin position="538"/>
        <end position="574"/>
    </location>
</feature>
<dbReference type="Gene3D" id="1.10.510.10">
    <property type="entry name" value="Transferase(Phosphotransferase) domain 1"/>
    <property type="match status" value="1"/>
</dbReference>
<evidence type="ECO:0000256" key="1">
    <source>
        <dbReference type="ARBA" id="ARBA00012513"/>
    </source>
</evidence>
<evidence type="ECO:0000313" key="7">
    <source>
        <dbReference type="Proteomes" id="UP000243498"/>
    </source>
</evidence>
<evidence type="ECO:0000313" key="6">
    <source>
        <dbReference type="EMBL" id="OAA35678.1"/>
    </source>
</evidence>
<comment type="caution">
    <text evidence="6">The sequence shown here is derived from an EMBL/GenBank/DDBJ whole genome shotgun (WGS) entry which is preliminary data.</text>
</comment>
<dbReference type="PANTHER" id="PTHR38248:SF2">
    <property type="entry name" value="FUNK1 11"/>
    <property type="match status" value="1"/>
</dbReference>
<accession>A0A166XD43</accession>
<dbReference type="STRING" id="1081105.A0A166XD43"/>
<sequence length="814" mass="92135">MAYFTSDELETIGQNPFGDSLSAVREALRDAEPSTPTEASQLDDRADSPERPRLFVAAIGKLFYILSGSKVSLALASRIGRDSLLVDLSVVRSRIQKGDLKYRHFRALSQLVIRQAPDVDIWAAVVALIEAIPYLTPPSSFPLSSETPITHSSATQQGSEQTRQKIERRVFEEIRHCTHRAVGGFHEKYFEGHKWNRRAKQVWQSAKSQYSNSDKRWTQLPNAASEDEVCNWLLGIQRELLANERAAYYRSAAGNRVGTEASRHLDVFVKMKRGKAPDANHDCHDCHDWKHILVVGELKKSNQKNQALWLQVGSAVRNVFASQPIRVFVHAFTLTGTEMETWVFDRSGPYSGATFDIHEEPEKFIQVMCGYLMMSNEELGLDIFTREKDNKLFITMPVNTYEKKQKQELELNANPIACQRAIVCRGTSCFLAKTIGADEYDKVVKFSWTSSMRPPEADLLNKANERGVKGLAKVVGYYEEVTSISKLRENLIFSTSHKFRGVSHSANTFFSQSQPPLSRSFSHFHDFSIASSGLGKRKSIEEGSHTSKRCRSNSQLAEAEHEENGTNDRVKEPEGTRLIQQNQDLPYDNRIFRVLAISPAGRCISQFKSITELLEGLCDAIKVHRSLYEDGKILHRDISEKNIIITDPETANGFRGMLIDLDLAKEEEEAGPSGACYRTGTMEFMAIEVLLGISHTYRHDLEAFFYVLIWLCARRGWALVEPSRRVAANSILSHWYTGTYKDMARSKLGDLGKFELVLKEFPSEFDCVKPLCRDLRRILFPIYDGALFTGTPQEPKVLYDPIIKAFEDFLAGIR</sequence>
<comment type="catalytic activity">
    <reaction evidence="3">
        <text>L-seryl-[protein] + ATP = O-phospho-L-seryl-[protein] + ADP + H(+)</text>
        <dbReference type="Rhea" id="RHEA:17989"/>
        <dbReference type="Rhea" id="RHEA-COMP:9863"/>
        <dbReference type="Rhea" id="RHEA-COMP:11604"/>
        <dbReference type="ChEBI" id="CHEBI:15378"/>
        <dbReference type="ChEBI" id="CHEBI:29999"/>
        <dbReference type="ChEBI" id="CHEBI:30616"/>
        <dbReference type="ChEBI" id="CHEBI:83421"/>
        <dbReference type="ChEBI" id="CHEBI:456216"/>
        <dbReference type="EC" id="2.7.11.1"/>
    </reaction>
</comment>
<reference evidence="6 7" key="1">
    <citation type="journal article" date="2016" name="Genome Biol. Evol.">
        <title>Divergent and convergent evolution of fungal pathogenicity.</title>
        <authorList>
            <person name="Shang Y."/>
            <person name="Xiao G."/>
            <person name="Zheng P."/>
            <person name="Cen K."/>
            <person name="Zhan S."/>
            <person name="Wang C."/>
        </authorList>
    </citation>
    <scope>NUCLEOTIDE SEQUENCE [LARGE SCALE GENOMIC DNA]</scope>
    <source>
        <strain evidence="6 7">RCEF 4871</strain>
    </source>
</reference>
<dbReference type="OrthoDB" id="5584477at2759"/>
<proteinExistence type="predicted"/>
<dbReference type="InterPro" id="IPR011009">
    <property type="entry name" value="Kinase-like_dom_sf"/>
</dbReference>
<evidence type="ECO:0000256" key="2">
    <source>
        <dbReference type="ARBA" id="ARBA00047899"/>
    </source>
</evidence>
<comment type="catalytic activity">
    <reaction evidence="2">
        <text>L-threonyl-[protein] + ATP = O-phospho-L-threonyl-[protein] + ADP + H(+)</text>
        <dbReference type="Rhea" id="RHEA:46608"/>
        <dbReference type="Rhea" id="RHEA-COMP:11060"/>
        <dbReference type="Rhea" id="RHEA-COMP:11605"/>
        <dbReference type="ChEBI" id="CHEBI:15378"/>
        <dbReference type="ChEBI" id="CHEBI:30013"/>
        <dbReference type="ChEBI" id="CHEBI:30616"/>
        <dbReference type="ChEBI" id="CHEBI:61977"/>
        <dbReference type="ChEBI" id="CHEBI:456216"/>
        <dbReference type="EC" id="2.7.11.1"/>
    </reaction>
</comment>
<keyword evidence="6" id="KW-0418">Kinase</keyword>
<dbReference type="PROSITE" id="PS00109">
    <property type="entry name" value="PROTEIN_KINASE_TYR"/>
    <property type="match status" value="1"/>
</dbReference>
<dbReference type="GO" id="GO:0004674">
    <property type="term" value="F:protein serine/threonine kinase activity"/>
    <property type="evidence" value="ECO:0007669"/>
    <property type="project" value="UniProtKB-EC"/>
</dbReference>
<feature type="region of interest" description="Disordered" evidence="4">
    <location>
        <begin position="27"/>
        <end position="47"/>
    </location>
</feature>
<protein>
    <recommendedName>
        <fullName evidence="1">non-specific serine/threonine protein kinase</fullName>
        <ecNumber evidence="1">2.7.11.1</ecNumber>
    </recommendedName>
</protein>
<dbReference type="AlphaFoldDB" id="A0A166XD43"/>
<keyword evidence="6" id="KW-0808">Transferase</keyword>
<name>A0A166XD43_METRR</name>
<dbReference type="SUPFAM" id="SSF56112">
    <property type="entry name" value="Protein kinase-like (PK-like)"/>
    <property type="match status" value="1"/>
</dbReference>
<dbReference type="Proteomes" id="UP000243498">
    <property type="component" value="Unassembled WGS sequence"/>
</dbReference>
<dbReference type="Pfam" id="PF17667">
    <property type="entry name" value="Pkinase_fungal"/>
    <property type="match status" value="1"/>
</dbReference>
<evidence type="ECO:0000256" key="4">
    <source>
        <dbReference type="SAM" id="MobiDB-lite"/>
    </source>
</evidence>
<feature type="region of interest" description="Disordered" evidence="4">
    <location>
        <begin position="1"/>
        <end position="20"/>
    </location>
</feature>
<feature type="domain" description="Fungal-type protein kinase" evidence="5">
    <location>
        <begin position="266"/>
        <end position="712"/>
    </location>
</feature>
<evidence type="ECO:0000256" key="3">
    <source>
        <dbReference type="ARBA" id="ARBA00048679"/>
    </source>
</evidence>
<evidence type="ECO:0000259" key="5">
    <source>
        <dbReference type="Pfam" id="PF17667"/>
    </source>
</evidence>
<dbReference type="InterPro" id="IPR008266">
    <property type="entry name" value="Tyr_kinase_AS"/>
</dbReference>
<dbReference type="InterPro" id="IPR040976">
    <property type="entry name" value="Pkinase_fungal"/>
</dbReference>
<dbReference type="OMA" id="DSEDWNH"/>
<dbReference type="PANTHER" id="PTHR38248">
    <property type="entry name" value="FUNK1 6"/>
    <property type="match status" value="1"/>
</dbReference>
<dbReference type="EC" id="2.7.11.1" evidence="1"/>
<organism evidence="6 7">
    <name type="scientific">Metarhizium rileyi (strain RCEF 4871)</name>
    <name type="common">Nomuraea rileyi</name>
    <dbReference type="NCBI Taxonomy" id="1649241"/>
    <lineage>
        <taxon>Eukaryota</taxon>
        <taxon>Fungi</taxon>
        <taxon>Dikarya</taxon>
        <taxon>Ascomycota</taxon>
        <taxon>Pezizomycotina</taxon>
        <taxon>Sordariomycetes</taxon>
        <taxon>Hypocreomycetidae</taxon>
        <taxon>Hypocreales</taxon>
        <taxon>Clavicipitaceae</taxon>
        <taxon>Metarhizium</taxon>
    </lineage>
</organism>